<proteinExistence type="predicted"/>
<dbReference type="Proteomes" id="UP000239757">
    <property type="component" value="Unassembled WGS sequence"/>
</dbReference>
<organism evidence="2 3">
    <name type="scientific">Gossypium barbadense</name>
    <name type="common">Sea Island cotton</name>
    <name type="synonym">Hibiscus barbadensis</name>
    <dbReference type="NCBI Taxonomy" id="3634"/>
    <lineage>
        <taxon>Eukaryota</taxon>
        <taxon>Viridiplantae</taxon>
        <taxon>Streptophyta</taxon>
        <taxon>Embryophyta</taxon>
        <taxon>Tracheophyta</taxon>
        <taxon>Spermatophyta</taxon>
        <taxon>Magnoliopsida</taxon>
        <taxon>eudicotyledons</taxon>
        <taxon>Gunneridae</taxon>
        <taxon>Pentapetalae</taxon>
        <taxon>rosids</taxon>
        <taxon>malvids</taxon>
        <taxon>Malvales</taxon>
        <taxon>Malvaceae</taxon>
        <taxon>Malvoideae</taxon>
        <taxon>Gossypium</taxon>
    </lineage>
</organism>
<evidence type="ECO:0000256" key="1">
    <source>
        <dbReference type="SAM" id="MobiDB-lite"/>
    </source>
</evidence>
<sequence length="507" mass="57013">MQCEVSGGGSSNSKYPPYGHNMGNEQLKYMLKNQQASVQGIETQIGQLAKLIFERPQGSLPSNTESNPREQVNTTTIQYEERLVAPKLEPRQKTVVSKGKSEVDHNDQKLLSKEYKPSMPYPNATRKDRIKEQFGKLTLRVGDKTIILQGRNSSNTSKIEGDCINHTSGTDHVVKPSVQKIVLKSAYKPCSSNIKGPIYEERRLQIEELDDWWTQKSRTLDKPKPHHDELNDIPNQLKVGDKLLLDTADPRVATSEPNEEIPLTVLSIFPYGTVEVIHPKFGTFKVHGRALGRAHTTGGDTAVRYRTMSSSHGKKIAIPASKKRKGAASSSSPTAEIRHPFLQTVMTNFDDPGMVQFHLGGLVLQLSVPEFVIALGLYTEEFMDDNELDTLHRHIYYSPSKCWKDLVPASTTYDPSRFKASALPPFLRYLHGTSSMLSMRMIEKRRGTYPPQYRLVQSTKEEDPEDITDDVPLHPKDPPSQPPPIHRPVHAAASYSDISEHLTRFKQ</sequence>
<feature type="region of interest" description="Disordered" evidence="1">
    <location>
        <begin position="456"/>
        <end position="493"/>
    </location>
</feature>
<feature type="compositionally biased region" description="Gly residues" evidence="1">
    <location>
        <begin position="1"/>
        <end position="10"/>
    </location>
</feature>
<accession>A0A2P5YL60</accession>
<dbReference type="EMBL" id="KZ663032">
    <property type="protein sequence ID" value="PPS16345.1"/>
    <property type="molecule type" value="Genomic_DNA"/>
</dbReference>
<protein>
    <submittedName>
        <fullName evidence="2">Uncharacterized protein</fullName>
    </submittedName>
</protein>
<dbReference type="OrthoDB" id="1685790at2759"/>
<evidence type="ECO:0000313" key="2">
    <source>
        <dbReference type="EMBL" id="PPS16345.1"/>
    </source>
</evidence>
<feature type="region of interest" description="Disordered" evidence="1">
    <location>
        <begin position="1"/>
        <end position="20"/>
    </location>
</feature>
<evidence type="ECO:0000313" key="3">
    <source>
        <dbReference type="Proteomes" id="UP000239757"/>
    </source>
</evidence>
<reference evidence="2 3" key="1">
    <citation type="submission" date="2015-01" db="EMBL/GenBank/DDBJ databases">
        <title>Genome of allotetraploid Gossypium barbadense reveals genomic plasticity and fiber elongation in cotton evolution.</title>
        <authorList>
            <person name="Chen X."/>
            <person name="Liu X."/>
            <person name="Zhao B."/>
            <person name="Zheng H."/>
            <person name="Hu Y."/>
            <person name="Lu G."/>
            <person name="Yang C."/>
            <person name="Chen J."/>
            <person name="Shan C."/>
            <person name="Zhang L."/>
            <person name="Zhou Y."/>
            <person name="Wang L."/>
            <person name="Guo W."/>
            <person name="Bai Y."/>
            <person name="Ruan J."/>
            <person name="Shangguan X."/>
            <person name="Mao Y."/>
            <person name="Jiang J."/>
            <person name="Zhu Y."/>
            <person name="Lei J."/>
            <person name="Kang H."/>
            <person name="Chen S."/>
            <person name="He X."/>
            <person name="Wang R."/>
            <person name="Wang Y."/>
            <person name="Chen J."/>
            <person name="Wang L."/>
            <person name="Yu S."/>
            <person name="Wang B."/>
            <person name="Wei J."/>
            <person name="Song S."/>
            <person name="Lu X."/>
            <person name="Gao Z."/>
            <person name="Gu W."/>
            <person name="Deng X."/>
            <person name="Ma D."/>
            <person name="Wang S."/>
            <person name="Liang W."/>
            <person name="Fang L."/>
            <person name="Cai C."/>
            <person name="Zhu X."/>
            <person name="Zhou B."/>
            <person name="Zhang Y."/>
            <person name="Chen Z."/>
            <person name="Xu S."/>
            <person name="Zhu R."/>
            <person name="Wang S."/>
            <person name="Zhang T."/>
            <person name="Zhao G."/>
        </authorList>
    </citation>
    <scope>NUCLEOTIDE SEQUENCE [LARGE SCALE GENOMIC DNA]</scope>
    <source>
        <strain evidence="3">cv. Xinhai21</strain>
        <tissue evidence="2">Leaf</tissue>
    </source>
</reference>
<dbReference type="AlphaFoldDB" id="A0A2P5YL60"/>
<gene>
    <name evidence="2" type="ORF">GOBAR_AA04239</name>
</gene>
<name>A0A2P5YL60_GOSBA</name>